<dbReference type="GO" id="GO:0005634">
    <property type="term" value="C:nucleus"/>
    <property type="evidence" value="ECO:0007669"/>
    <property type="project" value="TreeGrafter"/>
</dbReference>
<dbReference type="GO" id="GO:0006511">
    <property type="term" value="P:ubiquitin-dependent protein catabolic process"/>
    <property type="evidence" value="ECO:0007669"/>
    <property type="project" value="TreeGrafter"/>
</dbReference>
<evidence type="ECO:0000313" key="1">
    <source>
        <dbReference type="EMBL" id="KAK8404539.1"/>
    </source>
</evidence>
<gene>
    <name evidence="1" type="ORF">O3P69_007651</name>
</gene>
<name>A0AAW0UWN8_SCYPA</name>
<protein>
    <recommendedName>
        <fullName evidence="3">Protein N-terminal asparagine amidohydrolase</fullName>
    </recommendedName>
</protein>
<accession>A0AAW0UWN8</accession>
<evidence type="ECO:0000313" key="2">
    <source>
        <dbReference type="Proteomes" id="UP001487740"/>
    </source>
</evidence>
<dbReference type="InterPro" id="IPR026750">
    <property type="entry name" value="NTAN1"/>
</dbReference>
<sequence length="563" mass="61024">MVLIVGEHLVKEVPSSTSGIYTSWPRLKETAHALTSMLTEEVGPHGLLYLRQREYAVTVPRDENLAILGTDDATTSVMAVLRHTGSGAVGLAHFDKCSHDECLSGLHICSHDDGVMHLLTRINELSMGFTEGRLELCVVGGFQDVRGICEKVTLSLLNAFHKSPPHIHLLLLCTGEANTTLRGNISWPMIKGIGVSTQNGKIFPATFTDKGPYLVLRSTRIFTGAQQMVDVYDCSLGLLRIGPFNYEPHAGVELLLQQTDDVILQCLSTTPEVEGPSWVKMVREVLKHIKEHPFPAVTIFPDNRPHYFRRDNLGTWSPAELPNNNDSTPDANVQAAVQAVAATGAWTQAGGVTTTSAPPTPAALSPAPWGASVPSRYGSLHLDCRLKTHLAVPPVVNPGQHYDDPLLNPKAWGQAEYLAGRRGSAAEHSRHPAPAARIHRAKLQIATHCLPPHAAATRTLSPTTALPLWRCTALVFVLLHSIPYCILLRLRVTGRIGNVVSVGMEVAWAGVGGHGRAWRQQVKYSSASAVREEESVVERRVVVCGDGGVSSRLTLPHSATLVL</sequence>
<comment type="caution">
    <text evidence="1">The sequence shown here is derived from an EMBL/GenBank/DDBJ whole genome shotgun (WGS) entry which is preliminary data.</text>
</comment>
<dbReference type="GO" id="GO:0008418">
    <property type="term" value="F:protein-N-terminal asparagine amidohydrolase activity"/>
    <property type="evidence" value="ECO:0007669"/>
    <property type="project" value="InterPro"/>
</dbReference>
<dbReference type="Pfam" id="PF14736">
    <property type="entry name" value="N_Asn_amidohyd"/>
    <property type="match status" value="1"/>
</dbReference>
<dbReference type="EMBL" id="JARAKH010000004">
    <property type="protein sequence ID" value="KAK8404539.1"/>
    <property type="molecule type" value="Genomic_DNA"/>
</dbReference>
<evidence type="ECO:0008006" key="3">
    <source>
        <dbReference type="Google" id="ProtNLM"/>
    </source>
</evidence>
<reference evidence="1 2" key="1">
    <citation type="submission" date="2023-03" db="EMBL/GenBank/DDBJ databases">
        <title>High-quality genome of Scylla paramamosain provides insights in environmental adaptation.</title>
        <authorList>
            <person name="Zhang L."/>
        </authorList>
    </citation>
    <scope>NUCLEOTIDE SEQUENCE [LARGE SCALE GENOMIC DNA]</scope>
    <source>
        <strain evidence="1">LZ_2023a</strain>
        <tissue evidence="1">Muscle</tissue>
    </source>
</reference>
<organism evidence="1 2">
    <name type="scientific">Scylla paramamosain</name>
    <name type="common">Mud crab</name>
    <dbReference type="NCBI Taxonomy" id="85552"/>
    <lineage>
        <taxon>Eukaryota</taxon>
        <taxon>Metazoa</taxon>
        <taxon>Ecdysozoa</taxon>
        <taxon>Arthropoda</taxon>
        <taxon>Crustacea</taxon>
        <taxon>Multicrustacea</taxon>
        <taxon>Malacostraca</taxon>
        <taxon>Eumalacostraca</taxon>
        <taxon>Eucarida</taxon>
        <taxon>Decapoda</taxon>
        <taxon>Pleocyemata</taxon>
        <taxon>Brachyura</taxon>
        <taxon>Eubrachyura</taxon>
        <taxon>Portunoidea</taxon>
        <taxon>Portunidae</taxon>
        <taxon>Portuninae</taxon>
        <taxon>Scylla</taxon>
    </lineage>
</organism>
<dbReference type="PANTHER" id="PTHR12498:SF0">
    <property type="entry name" value="PROTEIN N-TERMINAL ASPARAGINE AMIDOHYDROLASE"/>
    <property type="match status" value="1"/>
</dbReference>
<keyword evidence="2" id="KW-1185">Reference proteome</keyword>
<dbReference type="Proteomes" id="UP001487740">
    <property type="component" value="Unassembled WGS sequence"/>
</dbReference>
<dbReference type="PANTHER" id="PTHR12498">
    <property type="entry name" value="N-TERMINAL ASPARAGINE AMIDOHYDROLASE"/>
    <property type="match status" value="1"/>
</dbReference>
<dbReference type="AlphaFoldDB" id="A0AAW0UWN8"/>
<proteinExistence type="predicted"/>